<keyword evidence="3 5" id="KW-1133">Transmembrane helix</keyword>
<name>A0ABR1E9P3_NECAM</name>
<reference evidence="6 7" key="1">
    <citation type="submission" date="2023-08" db="EMBL/GenBank/DDBJ databases">
        <title>A Necator americanus chromosomal reference genome.</title>
        <authorList>
            <person name="Ilik V."/>
            <person name="Petrzelkova K.J."/>
            <person name="Pardy F."/>
            <person name="Fuh T."/>
            <person name="Niatou-Singa F.S."/>
            <person name="Gouil Q."/>
            <person name="Baker L."/>
            <person name="Ritchie M.E."/>
            <person name="Jex A.R."/>
            <person name="Gazzola D."/>
            <person name="Li H."/>
            <person name="Toshio Fujiwara R."/>
            <person name="Zhan B."/>
            <person name="Aroian R.V."/>
            <person name="Pafco B."/>
            <person name="Schwarz E.M."/>
        </authorList>
    </citation>
    <scope>NUCLEOTIDE SEQUENCE [LARGE SCALE GENOMIC DNA]</scope>
    <source>
        <strain evidence="6 7">Aroian</strain>
        <tissue evidence="6">Whole animal</tissue>
    </source>
</reference>
<evidence type="ECO:0000256" key="2">
    <source>
        <dbReference type="ARBA" id="ARBA00022692"/>
    </source>
</evidence>
<evidence type="ECO:0000256" key="4">
    <source>
        <dbReference type="ARBA" id="ARBA00023136"/>
    </source>
</evidence>
<feature type="transmembrane region" description="Helical" evidence="5">
    <location>
        <begin position="56"/>
        <end position="77"/>
    </location>
</feature>
<protein>
    <recommendedName>
        <fullName evidence="8">G-protein coupled receptors family 1 profile domain-containing protein</fullName>
    </recommendedName>
</protein>
<feature type="transmembrane region" description="Helical" evidence="5">
    <location>
        <begin position="185"/>
        <end position="206"/>
    </location>
</feature>
<proteinExistence type="predicted"/>
<accession>A0ABR1E9P3</accession>
<evidence type="ECO:0000256" key="3">
    <source>
        <dbReference type="ARBA" id="ARBA00022989"/>
    </source>
</evidence>
<organism evidence="6 7">
    <name type="scientific">Necator americanus</name>
    <name type="common">Human hookworm</name>
    <dbReference type="NCBI Taxonomy" id="51031"/>
    <lineage>
        <taxon>Eukaryota</taxon>
        <taxon>Metazoa</taxon>
        <taxon>Ecdysozoa</taxon>
        <taxon>Nematoda</taxon>
        <taxon>Chromadorea</taxon>
        <taxon>Rhabditida</taxon>
        <taxon>Rhabditina</taxon>
        <taxon>Rhabditomorpha</taxon>
        <taxon>Strongyloidea</taxon>
        <taxon>Ancylostomatidae</taxon>
        <taxon>Bunostominae</taxon>
        <taxon>Necator</taxon>
    </lineage>
</organism>
<keyword evidence="7" id="KW-1185">Reference proteome</keyword>
<dbReference type="InterPro" id="IPR019408">
    <property type="entry name" value="7TM_GPCR_serpentine_rcpt_Srab"/>
</dbReference>
<feature type="transmembrane region" description="Helical" evidence="5">
    <location>
        <begin position="146"/>
        <end position="165"/>
    </location>
</feature>
<comment type="subcellular location">
    <subcellularLocation>
        <location evidence="1">Membrane</location>
        <topology evidence="1">Multi-pass membrane protein</topology>
    </subcellularLocation>
</comment>
<dbReference type="Proteomes" id="UP001303046">
    <property type="component" value="Unassembled WGS sequence"/>
</dbReference>
<dbReference type="InterPro" id="IPR053286">
    <property type="entry name" value="Nematode_rcpt-like_srab"/>
</dbReference>
<evidence type="ECO:0000313" key="7">
    <source>
        <dbReference type="Proteomes" id="UP001303046"/>
    </source>
</evidence>
<comment type="caution">
    <text evidence="6">The sequence shown here is derived from an EMBL/GenBank/DDBJ whole genome shotgun (WGS) entry which is preliminary data.</text>
</comment>
<dbReference type="EMBL" id="JAVFWL010000005">
    <property type="protein sequence ID" value="KAK6759030.1"/>
    <property type="molecule type" value="Genomic_DNA"/>
</dbReference>
<dbReference type="Pfam" id="PF10292">
    <property type="entry name" value="7TM_GPCR_Srab"/>
    <property type="match status" value="1"/>
</dbReference>
<evidence type="ECO:0008006" key="8">
    <source>
        <dbReference type="Google" id="ProtNLM"/>
    </source>
</evidence>
<feature type="transmembrane region" description="Helical" evidence="5">
    <location>
        <begin position="20"/>
        <end position="44"/>
    </location>
</feature>
<feature type="transmembrane region" description="Helical" evidence="5">
    <location>
        <begin position="113"/>
        <end position="134"/>
    </location>
</feature>
<dbReference type="PANTHER" id="PTHR46561">
    <property type="entry name" value="SERPENTINE RECEPTOR, CLASS AB (CLASS A-LIKE)-RELATED"/>
    <property type="match status" value="1"/>
</dbReference>
<gene>
    <name evidence="6" type="primary">Necator_chrV.g21118</name>
    <name evidence="6" type="ORF">RB195_016325</name>
</gene>
<keyword evidence="4 5" id="KW-0472">Membrane</keyword>
<evidence type="ECO:0000256" key="5">
    <source>
        <dbReference type="SAM" id="Phobius"/>
    </source>
</evidence>
<evidence type="ECO:0000256" key="1">
    <source>
        <dbReference type="ARBA" id="ARBA00004141"/>
    </source>
</evidence>
<dbReference type="PANTHER" id="PTHR46561:SF17">
    <property type="entry name" value="G_PROTEIN_RECEP_F1_2 DOMAIN-CONTAINING PROTEIN"/>
    <property type="match status" value="1"/>
</dbReference>
<keyword evidence="2 5" id="KW-0812">Transmembrane</keyword>
<sequence length="241" mass="27270">MTTPSSELCDVMASMARSPVLLSALMVCDVCCIAAVPLLSYWLVRVWKMKLMHYNTRLLVCFHIAWLLVHVIGRSVLHTMDLIVFLMPFKSGCDVLHTKIQCFFLRLSYNIGLISSNCSAIFVSLERLIATLYFRNYEGSFRNVGYFLLLMQVLLSSSLLSVIYAPTKLDNSPLLYCQTTSTSNFMWTIYPFSFLLGMQLLSVIIFEVASKKNRVLGFSIIPQANPSKDNLYPLSGKEADK</sequence>
<evidence type="ECO:0000313" key="6">
    <source>
        <dbReference type="EMBL" id="KAK6759030.1"/>
    </source>
</evidence>